<dbReference type="Pfam" id="PF00501">
    <property type="entry name" value="AMP-binding"/>
    <property type="match status" value="1"/>
</dbReference>
<keyword evidence="2" id="KW-0472">Membrane</keyword>
<evidence type="ECO:0000259" key="3">
    <source>
        <dbReference type="Pfam" id="PF00501"/>
    </source>
</evidence>
<dbReference type="GO" id="GO:0031177">
    <property type="term" value="F:phosphopantetheine binding"/>
    <property type="evidence" value="ECO:0007669"/>
    <property type="project" value="TreeGrafter"/>
</dbReference>
<evidence type="ECO:0000256" key="1">
    <source>
        <dbReference type="ARBA" id="ARBA00022598"/>
    </source>
</evidence>
<dbReference type="GO" id="GO:0005737">
    <property type="term" value="C:cytoplasm"/>
    <property type="evidence" value="ECO:0007669"/>
    <property type="project" value="TreeGrafter"/>
</dbReference>
<evidence type="ECO:0000313" key="5">
    <source>
        <dbReference type="Proteomes" id="UP000255382"/>
    </source>
</evidence>
<keyword evidence="5" id="KW-1185">Reference proteome</keyword>
<dbReference type="GO" id="GO:0044550">
    <property type="term" value="P:secondary metabolite biosynthetic process"/>
    <property type="evidence" value="ECO:0007669"/>
    <property type="project" value="TreeGrafter"/>
</dbReference>
<organism evidence="4 5">
    <name type="scientific">Klebsiella pneumoniae subsp. ozaenae</name>
    <dbReference type="NCBI Taxonomy" id="574"/>
    <lineage>
        <taxon>Bacteria</taxon>
        <taxon>Pseudomonadati</taxon>
        <taxon>Pseudomonadota</taxon>
        <taxon>Gammaproteobacteria</taxon>
        <taxon>Enterobacterales</taxon>
        <taxon>Enterobacteriaceae</taxon>
        <taxon>Klebsiella/Raoultella group</taxon>
        <taxon>Klebsiella</taxon>
        <taxon>Klebsiella pneumoniae complex</taxon>
    </lineage>
</organism>
<dbReference type="InterPro" id="IPR000873">
    <property type="entry name" value="AMP-dep_synth/lig_dom"/>
</dbReference>
<proteinExistence type="predicted"/>
<gene>
    <name evidence="4" type="primary">mbtB_3</name>
    <name evidence="4" type="ORF">NCTC5050_05096</name>
</gene>
<feature type="domain" description="AMP-dependent synthetase/ligase" evidence="3">
    <location>
        <begin position="241"/>
        <end position="309"/>
    </location>
</feature>
<dbReference type="Gene3D" id="3.40.50.12780">
    <property type="entry name" value="N-terminal domain of ligase-like"/>
    <property type="match status" value="1"/>
</dbReference>
<dbReference type="Gene3D" id="3.30.559.30">
    <property type="entry name" value="Nonribosomal peptide synthetase, condensation domain"/>
    <property type="match status" value="1"/>
</dbReference>
<dbReference type="InterPro" id="IPR042099">
    <property type="entry name" value="ANL_N_sf"/>
</dbReference>
<evidence type="ECO:0000313" key="4">
    <source>
        <dbReference type="EMBL" id="STV41493.1"/>
    </source>
</evidence>
<keyword evidence="1 4" id="KW-0436">Ligase</keyword>
<keyword evidence="2" id="KW-0812">Transmembrane</keyword>
<dbReference type="GO" id="GO:0043041">
    <property type="term" value="P:amino acid activation for nonribosomal peptide biosynthetic process"/>
    <property type="evidence" value="ECO:0007669"/>
    <property type="project" value="TreeGrafter"/>
</dbReference>
<name>A0A378BHL9_KLEPO</name>
<reference evidence="4 5" key="1">
    <citation type="submission" date="2018-06" db="EMBL/GenBank/DDBJ databases">
        <authorList>
            <consortium name="Pathogen Informatics"/>
            <person name="Doyle S."/>
        </authorList>
    </citation>
    <scope>NUCLEOTIDE SEQUENCE [LARGE SCALE GENOMIC DNA]</scope>
    <source>
        <strain evidence="4 5">NCTC5050</strain>
    </source>
</reference>
<protein>
    <submittedName>
        <fullName evidence="4">Irp2</fullName>
        <ecNumber evidence="4">6.3.2.-</ecNumber>
    </submittedName>
</protein>
<dbReference type="AlphaFoldDB" id="A0A378BHL9"/>
<dbReference type="PANTHER" id="PTHR45527">
    <property type="entry name" value="NONRIBOSOMAL PEPTIDE SYNTHETASE"/>
    <property type="match status" value="1"/>
</dbReference>
<dbReference type="SUPFAM" id="SSF56801">
    <property type="entry name" value="Acetyl-CoA synthetase-like"/>
    <property type="match status" value="1"/>
</dbReference>
<dbReference type="SUPFAM" id="SSF52777">
    <property type="entry name" value="CoA-dependent acyltransferases"/>
    <property type="match status" value="1"/>
</dbReference>
<evidence type="ECO:0000256" key="2">
    <source>
        <dbReference type="SAM" id="Phobius"/>
    </source>
</evidence>
<accession>A0A378BHL9</accession>
<feature type="transmembrane region" description="Helical" evidence="2">
    <location>
        <begin position="296"/>
        <end position="318"/>
    </location>
</feature>
<dbReference type="PANTHER" id="PTHR45527:SF10">
    <property type="entry name" value="PYOCHELIN SYNTHASE PCHF"/>
    <property type="match status" value="1"/>
</dbReference>
<keyword evidence="2" id="KW-1133">Transmembrane helix</keyword>
<dbReference type="EMBL" id="UGLZ01000005">
    <property type="protein sequence ID" value="STV41493.1"/>
    <property type="molecule type" value="Genomic_DNA"/>
</dbReference>
<dbReference type="EC" id="6.3.2.-" evidence="4"/>
<dbReference type="GO" id="GO:0016877">
    <property type="term" value="F:ligase activity, forming carbon-sulfur bonds"/>
    <property type="evidence" value="ECO:0007669"/>
    <property type="project" value="UniProtKB-ARBA"/>
</dbReference>
<dbReference type="Proteomes" id="UP000255382">
    <property type="component" value="Unassembled WGS sequence"/>
</dbReference>
<sequence>MSRQHGWHAFSNRAGEYGVTPTMALATCFSAVLARWGGLTRLLLNITLFDRQPLHPAVGAMLADFTNILLLDTACDGDTVSNLARKNQLTFTEDWEHRHWSGVELLRELKRQQRYPHGAPVVFTSNLGRSLYSSRAESPLGEPEWGISQTPQVWIDHLAFEHHGEVWLQWDSNDALFPPALVETLFDAYCQLINQLCDDESAWQKPFADMMPASQRAIRERVNATGAPIPEGLLHEGIFRIALQQPQALAVTDMRYQWNYHELTDYARRCAGRLIECGVQPGDNVAITMSKGAGQLVAVLAVLLAGAVLRSGFAGSACRTARENLR</sequence>